<gene>
    <name evidence="1" type="ORF">AYBTSS11_LOCUS10417</name>
</gene>
<dbReference type="PANTHER" id="PTHR33181">
    <property type="entry name" value="OS01G0778500 PROTEIN"/>
    <property type="match status" value="1"/>
</dbReference>
<dbReference type="Proteomes" id="UP001189624">
    <property type="component" value="Chromosome 3"/>
</dbReference>
<accession>A0AA86VGE5</accession>
<proteinExistence type="predicted"/>
<sequence>MNLRVSGGGVAGTGEFSNDCGRTYSGLLILRDDVHMCGYRDVEVMWNMLNVSHRRDQMEAARSSKSAKFSKRGWKHGSMSRVFFWTNHTGGN</sequence>
<dbReference type="AlphaFoldDB" id="A0AA86VGE5"/>
<dbReference type="EMBL" id="OY731400">
    <property type="protein sequence ID" value="CAJ1941697.1"/>
    <property type="molecule type" value="Genomic_DNA"/>
</dbReference>
<evidence type="ECO:0000313" key="2">
    <source>
        <dbReference type="Proteomes" id="UP001189624"/>
    </source>
</evidence>
<reference evidence="1" key="1">
    <citation type="submission" date="2023-10" db="EMBL/GenBank/DDBJ databases">
        <authorList>
            <person name="Domelevo Entfellner J.-B."/>
        </authorList>
    </citation>
    <scope>NUCLEOTIDE SEQUENCE</scope>
</reference>
<keyword evidence="2" id="KW-1185">Reference proteome</keyword>
<dbReference type="Gramene" id="rna-AYBTSS11_LOCUS10417">
    <property type="protein sequence ID" value="CAJ1941697.1"/>
    <property type="gene ID" value="gene-AYBTSS11_LOCUS10417"/>
</dbReference>
<evidence type="ECO:0000313" key="1">
    <source>
        <dbReference type="EMBL" id="CAJ1941697.1"/>
    </source>
</evidence>
<dbReference type="PANTHER" id="PTHR33181:SF19">
    <property type="entry name" value="OS04G0658200 PROTEIN"/>
    <property type="match status" value="1"/>
</dbReference>
<protein>
    <submittedName>
        <fullName evidence="1">Uncharacterized protein</fullName>
    </submittedName>
</protein>
<name>A0AA86VGE5_9FABA</name>
<organism evidence="1 2">
    <name type="scientific">Sphenostylis stenocarpa</name>
    <dbReference type="NCBI Taxonomy" id="92480"/>
    <lineage>
        <taxon>Eukaryota</taxon>
        <taxon>Viridiplantae</taxon>
        <taxon>Streptophyta</taxon>
        <taxon>Embryophyta</taxon>
        <taxon>Tracheophyta</taxon>
        <taxon>Spermatophyta</taxon>
        <taxon>Magnoliopsida</taxon>
        <taxon>eudicotyledons</taxon>
        <taxon>Gunneridae</taxon>
        <taxon>Pentapetalae</taxon>
        <taxon>rosids</taxon>
        <taxon>fabids</taxon>
        <taxon>Fabales</taxon>
        <taxon>Fabaceae</taxon>
        <taxon>Papilionoideae</taxon>
        <taxon>50 kb inversion clade</taxon>
        <taxon>NPAAA clade</taxon>
        <taxon>indigoferoid/millettioid clade</taxon>
        <taxon>Phaseoleae</taxon>
        <taxon>Sphenostylis</taxon>
    </lineage>
</organism>